<feature type="compositionally biased region" description="Polar residues" evidence="1">
    <location>
        <begin position="155"/>
        <end position="167"/>
    </location>
</feature>
<feature type="region of interest" description="Disordered" evidence="1">
    <location>
        <begin position="125"/>
        <end position="244"/>
    </location>
</feature>
<reference evidence="3" key="1">
    <citation type="submission" date="2021-01" db="EMBL/GenBank/DDBJ databases">
        <title>Metabolic potential, ecology and presence of endohyphal bacteria is reflected in genomic diversity of Mucoromycotina.</title>
        <authorList>
            <person name="Muszewska A."/>
            <person name="Okrasinska A."/>
            <person name="Steczkiewicz K."/>
            <person name="Drgas O."/>
            <person name="Orlowska M."/>
            <person name="Perlinska-Lenart U."/>
            <person name="Aleksandrzak-Piekarczyk T."/>
            <person name="Szatraj K."/>
            <person name="Zielenkiewicz U."/>
            <person name="Pilsyk S."/>
            <person name="Malc E."/>
            <person name="Mieczkowski P."/>
            <person name="Kruszewska J.S."/>
            <person name="Biernat P."/>
            <person name="Pawlowska J."/>
        </authorList>
    </citation>
    <scope>NUCLEOTIDE SEQUENCE</scope>
    <source>
        <strain evidence="3">WA0000018081</strain>
    </source>
</reference>
<feature type="compositionally biased region" description="Low complexity" evidence="1">
    <location>
        <begin position="168"/>
        <end position="182"/>
    </location>
</feature>
<organism evidence="3 4">
    <name type="scientific">Thamnidium elegans</name>
    <dbReference type="NCBI Taxonomy" id="101142"/>
    <lineage>
        <taxon>Eukaryota</taxon>
        <taxon>Fungi</taxon>
        <taxon>Fungi incertae sedis</taxon>
        <taxon>Mucoromycota</taxon>
        <taxon>Mucoromycotina</taxon>
        <taxon>Mucoromycetes</taxon>
        <taxon>Mucorales</taxon>
        <taxon>Mucorineae</taxon>
        <taxon>Mucoraceae</taxon>
        <taxon>Thamnidium</taxon>
    </lineage>
</organism>
<evidence type="ECO:0000313" key="3">
    <source>
        <dbReference type="EMBL" id="KAG2231592.1"/>
    </source>
</evidence>
<keyword evidence="2" id="KW-0472">Membrane</keyword>
<dbReference type="OrthoDB" id="2284908at2759"/>
<feature type="compositionally biased region" description="Low complexity" evidence="1">
    <location>
        <begin position="193"/>
        <end position="218"/>
    </location>
</feature>
<keyword evidence="4" id="KW-1185">Reference proteome</keyword>
<dbReference type="Proteomes" id="UP000613177">
    <property type="component" value="Unassembled WGS sequence"/>
</dbReference>
<keyword evidence="2" id="KW-0812">Transmembrane</keyword>
<evidence type="ECO:0000313" key="4">
    <source>
        <dbReference type="Proteomes" id="UP000613177"/>
    </source>
</evidence>
<evidence type="ECO:0000256" key="1">
    <source>
        <dbReference type="SAM" id="MobiDB-lite"/>
    </source>
</evidence>
<dbReference type="EMBL" id="JAEPRE010000144">
    <property type="protein sequence ID" value="KAG2231592.1"/>
    <property type="molecule type" value="Genomic_DNA"/>
</dbReference>
<name>A0A8H7VU77_9FUNG</name>
<evidence type="ECO:0000256" key="2">
    <source>
        <dbReference type="SAM" id="Phobius"/>
    </source>
</evidence>
<accession>A0A8H7VU77</accession>
<feature type="region of interest" description="Disordered" evidence="1">
    <location>
        <begin position="79"/>
        <end position="112"/>
    </location>
</feature>
<keyword evidence="2" id="KW-1133">Transmembrane helix</keyword>
<dbReference type="AlphaFoldDB" id="A0A8H7VU77"/>
<feature type="compositionally biased region" description="Low complexity" evidence="1">
    <location>
        <begin position="137"/>
        <end position="148"/>
    </location>
</feature>
<gene>
    <name evidence="3" type="ORF">INT48_003692</name>
</gene>
<proteinExistence type="predicted"/>
<protein>
    <submittedName>
        <fullName evidence="3">Uncharacterized protein</fullName>
    </submittedName>
</protein>
<comment type="caution">
    <text evidence="3">The sequence shown here is derived from an EMBL/GenBank/DDBJ whole genome shotgun (WGS) entry which is preliminary data.</text>
</comment>
<sequence>MVEYLHTDKQHPSRVIVSLALVQSEIFWFCSVLFCIFRESGLLQKPSNLKKIKRPRAHSEPLKPKPFIKRDFVTIDNENHGDQQRRFSLPTETTEIRSRPSTRDELSGTTCPPLWWQKTRVKLGHAPVHGDPKPKSIKSSPSSNSSSPVLMFDSPLSSPNLTKTDSNSLSISQGSMTGSSSTNDTKSVMEYFSPVTSTRSSTPSTDGDSSSISLSQKQSAKKRFVSKLNSAFHIHRRNGSDPRQ</sequence>
<feature type="transmembrane region" description="Helical" evidence="2">
    <location>
        <begin position="15"/>
        <end position="37"/>
    </location>
</feature>
<feature type="compositionally biased region" description="Basic and acidic residues" evidence="1">
    <location>
        <begin position="94"/>
        <end position="106"/>
    </location>
</feature>